<reference evidence="9" key="1">
    <citation type="submission" date="2018-03" db="EMBL/GenBank/DDBJ databases">
        <authorList>
            <person name="Guldener U."/>
        </authorList>
    </citation>
    <scope>NUCLEOTIDE SEQUENCE</scope>
</reference>
<dbReference type="GO" id="GO:0046872">
    <property type="term" value="F:metal ion binding"/>
    <property type="evidence" value="ECO:0007669"/>
    <property type="project" value="UniProtKB-KW"/>
</dbReference>
<dbReference type="EC" id="3.1.1.-" evidence="8"/>
<evidence type="ECO:0000256" key="2">
    <source>
        <dbReference type="ARBA" id="ARBA00022487"/>
    </source>
</evidence>
<dbReference type="Gene3D" id="3.40.50.1820">
    <property type="entry name" value="alpha/beta hydrolase"/>
    <property type="match status" value="1"/>
</dbReference>
<dbReference type="AlphaFoldDB" id="A0AAE8M4E9"/>
<proteinExistence type="inferred from homology"/>
<dbReference type="InterPro" id="IPR029058">
    <property type="entry name" value="AB_hydrolase_fold"/>
</dbReference>
<protein>
    <recommendedName>
        <fullName evidence="8">Carboxylic ester hydrolase</fullName>
        <ecNumber evidence="8">3.1.1.-</ecNumber>
    </recommendedName>
</protein>
<keyword evidence="6" id="KW-0106">Calcium</keyword>
<sequence length="556" mass="61651">MVTFETTKIASSFPPLRILLQCVTFVPLANALLLCSPNSFTFPSLPGAELRAITATPIAHFTDYDGRQPEILRIHPRGVNVCNVTVSYTHPGHDDLVSAQIWLPLETYNHRFVGIGGGGWVAGEKGFDLASTFASQGYATGTTDGGYTHDHRNFMVPADSWLMENNGNLNYPLIVNFAYRAVHDLTVISRHIIAEAYDAPPKFSYWHGCSTGGRQGITLASKYPNDYDGILAYCPAVNLPKLVFGIYWPQFVMNQMGIYPQACQFEAITVAALEACDALDGLEDGVLARDDLCNFDPESVVGNKFDCDGSPSTISRAAVDIVKAMLQGPVDTKGNQLYPGHTLGSPFVGPFGVANTFCEGGNCTHGVPFPIATDWIRMLLNKNSSYDPSLMSHSEFVKLYRQSVLEWEGLFIGSSPDLRQFYENGKKMITWHATSDEAISVKGMRQYYNTIVEADRLDGITTQDYYRYFEMPGAIHCRSRDGASYPLDALNTLRMWVEDGVKPEELSAVIMKDGKEEAQVRVCLYPRKPRWTKRGFVCEVPNDGTSLNKEIDKDEL</sequence>
<dbReference type="Pfam" id="PF07519">
    <property type="entry name" value="Tannase"/>
    <property type="match status" value="1"/>
</dbReference>
<evidence type="ECO:0000256" key="7">
    <source>
        <dbReference type="ARBA" id="ARBA00023157"/>
    </source>
</evidence>
<dbReference type="PANTHER" id="PTHR33938">
    <property type="entry name" value="FERULOYL ESTERASE B-RELATED"/>
    <property type="match status" value="1"/>
</dbReference>
<dbReference type="EMBL" id="ONZP01000111">
    <property type="protein sequence ID" value="SPJ73998.1"/>
    <property type="molecule type" value="Genomic_DNA"/>
</dbReference>
<keyword evidence="4" id="KW-0732">Signal</keyword>
<evidence type="ECO:0000256" key="3">
    <source>
        <dbReference type="ARBA" id="ARBA00022723"/>
    </source>
</evidence>
<keyword evidence="3" id="KW-0479">Metal-binding</keyword>
<comment type="caution">
    <text evidence="9">The sequence shown here is derived from an EMBL/GenBank/DDBJ whole genome shotgun (WGS) entry which is preliminary data.</text>
</comment>
<name>A0AAE8M4E9_9HYPO</name>
<evidence type="ECO:0000256" key="4">
    <source>
        <dbReference type="ARBA" id="ARBA00022729"/>
    </source>
</evidence>
<dbReference type="InterPro" id="IPR011118">
    <property type="entry name" value="Tannase/feruloyl_esterase"/>
</dbReference>
<keyword evidence="2" id="KW-0719">Serine esterase</keyword>
<evidence type="ECO:0000313" key="9">
    <source>
        <dbReference type="EMBL" id="SPJ73998.1"/>
    </source>
</evidence>
<evidence type="ECO:0000256" key="6">
    <source>
        <dbReference type="ARBA" id="ARBA00022837"/>
    </source>
</evidence>
<gene>
    <name evidence="9" type="ORF">FTOL_03728</name>
</gene>
<keyword evidence="5 8" id="KW-0378">Hydrolase</keyword>
<keyword evidence="10" id="KW-1185">Reference proteome</keyword>
<organism evidence="9 10">
    <name type="scientific">Fusarium torulosum</name>
    <dbReference type="NCBI Taxonomy" id="33205"/>
    <lineage>
        <taxon>Eukaryota</taxon>
        <taxon>Fungi</taxon>
        <taxon>Dikarya</taxon>
        <taxon>Ascomycota</taxon>
        <taxon>Pezizomycotina</taxon>
        <taxon>Sordariomycetes</taxon>
        <taxon>Hypocreomycetidae</taxon>
        <taxon>Hypocreales</taxon>
        <taxon>Nectriaceae</taxon>
        <taxon>Fusarium</taxon>
    </lineage>
</organism>
<evidence type="ECO:0000256" key="8">
    <source>
        <dbReference type="RuleBase" id="RU361238"/>
    </source>
</evidence>
<evidence type="ECO:0000256" key="5">
    <source>
        <dbReference type="ARBA" id="ARBA00022801"/>
    </source>
</evidence>
<dbReference type="Proteomes" id="UP001187734">
    <property type="component" value="Unassembled WGS sequence"/>
</dbReference>
<accession>A0AAE8M4E9</accession>
<comment type="similarity">
    <text evidence="1 8">Belongs to the tannase family.</text>
</comment>
<evidence type="ECO:0000256" key="1">
    <source>
        <dbReference type="ARBA" id="ARBA00006249"/>
    </source>
</evidence>
<dbReference type="SUPFAM" id="SSF53474">
    <property type="entry name" value="alpha/beta-Hydrolases"/>
    <property type="match status" value="1"/>
</dbReference>
<dbReference type="GO" id="GO:0030600">
    <property type="term" value="F:feruloyl esterase activity"/>
    <property type="evidence" value="ECO:0007669"/>
    <property type="project" value="UniProtKB-ARBA"/>
</dbReference>
<evidence type="ECO:0000313" key="10">
    <source>
        <dbReference type="Proteomes" id="UP001187734"/>
    </source>
</evidence>
<keyword evidence="7" id="KW-1015">Disulfide bond</keyword>
<dbReference type="PANTHER" id="PTHR33938:SF8">
    <property type="entry name" value="CARBOXYLIC ESTER HYDROLASE"/>
    <property type="match status" value="1"/>
</dbReference>